<organism evidence="8 9">
    <name type="scientific">Actinidia rufa</name>
    <dbReference type="NCBI Taxonomy" id="165716"/>
    <lineage>
        <taxon>Eukaryota</taxon>
        <taxon>Viridiplantae</taxon>
        <taxon>Streptophyta</taxon>
        <taxon>Embryophyta</taxon>
        <taxon>Tracheophyta</taxon>
        <taxon>Spermatophyta</taxon>
        <taxon>Magnoliopsida</taxon>
        <taxon>eudicotyledons</taxon>
        <taxon>Gunneridae</taxon>
        <taxon>Pentapetalae</taxon>
        <taxon>asterids</taxon>
        <taxon>Ericales</taxon>
        <taxon>Actinidiaceae</taxon>
        <taxon>Actinidia</taxon>
    </lineage>
</organism>
<dbReference type="GO" id="GO:0001006">
    <property type="term" value="F:RNA polymerase III type 3 promoter sequence-specific DNA binding"/>
    <property type="evidence" value="ECO:0007669"/>
    <property type="project" value="TreeGrafter"/>
</dbReference>
<dbReference type="Pfam" id="PF12251">
    <property type="entry name" value="SNAPC3"/>
    <property type="match status" value="1"/>
</dbReference>
<evidence type="ECO:0000256" key="3">
    <source>
        <dbReference type="ARBA" id="ARBA00023015"/>
    </source>
</evidence>
<dbReference type="OrthoDB" id="46583at2759"/>
<dbReference type="PANTHER" id="PTHR13421:SF16">
    <property type="entry name" value="SNRNA-ACTIVATING PROTEIN COMPLEX SUBUNIT 3"/>
    <property type="match status" value="1"/>
</dbReference>
<evidence type="ECO:0000256" key="6">
    <source>
        <dbReference type="ARBA" id="ARBA00023242"/>
    </source>
</evidence>
<dbReference type="GO" id="GO:0001046">
    <property type="term" value="F:core promoter sequence-specific DNA binding"/>
    <property type="evidence" value="ECO:0007669"/>
    <property type="project" value="TreeGrafter"/>
</dbReference>
<reference evidence="8 9" key="1">
    <citation type="submission" date="2019-07" db="EMBL/GenBank/DDBJ databases">
        <title>De Novo Assembly of kiwifruit Actinidia rufa.</title>
        <authorList>
            <person name="Sugita-Konishi S."/>
            <person name="Sato K."/>
            <person name="Mori E."/>
            <person name="Abe Y."/>
            <person name="Kisaki G."/>
            <person name="Hamano K."/>
            <person name="Suezawa K."/>
            <person name="Otani M."/>
            <person name="Fukuda T."/>
            <person name="Manabe T."/>
            <person name="Gomi K."/>
            <person name="Tabuchi M."/>
            <person name="Akimitsu K."/>
            <person name="Kataoka I."/>
        </authorList>
    </citation>
    <scope>NUCLEOTIDE SEQUENCE [LARGE SCALE GENOMIC DNA]</scope>
    <source>
        <strain evidence="9">cv. Fuchu</strain>
    </source>
</reference>
<dbReference type="GO" id="GO:0003681">
    <property type="term" value="F:bent DNA binding"/>
    <property type="evidence" value="ECO:0007669"/>
    <property type="project" value="TreeGrafter"/>
</dbReference>
<feature type="region of interest" description="Disordered" evidence="7">
    <location>
        <begin position="1"/>
        <end position="21"/>
    </location>
</feature>
<keyword evidence="3" id="KW-0805">Transcription regulation</keyword>
<dbReference type="Proteomes" id="UP000585474">
    <property type="component" value="Unassembled WGS sequence"/>
</dbReference>
<gene>
    <name evidence="8" type="ORF">Acr_04g0006780</name>
</gene>
<evidence type="ECO:0000313" key="9">
    <source>
        <dbReference type="Proteomes" id="UP000585474"/>
    </source>
</evidence>
<dbReference type="GO" id="GO:0000978">
    <property type="term" value="F:RNA polymerase II cis-regulatory region sequence-specific DNA binding"/>
    <property type="evidence" value="ECO:0007669"/>
    <property type="project" value="TreeGrafter"/>
</dbReference>
<keyword evidence="6" id="KW-0539">Nucleus</keyword>
<dbReference type="EMBL" id="BJWL01000004">
    <property type="protein sequence ID" value="GFY85940.1"/>
    <property type="molecule type" value="Genomic_DNA"/>
</dbReference>
<dbReference type="PANTHER" id="PTHR13421">
    <property type="entry name" value="SNRNA-ACTIVATING PROTEIN COMPLEX SUBUNIT 3"/>
    <property type="match status" value="1"/>
</dbReference>
<evidence type="ECO:0000256" key="7">
    <source>
        <dbReference type="SAM" id="MobiDB-lite"/>
    </source>
</evidence>
<dbReference type="GO" id="GO:0042795">
    <property type="term" value="P:snRNA transcription by RNA polymerase II"/>
    <property type="evidence" value="ECO:0007669"/>
    <property type="project" value="TreeGrafter"/>
</dbReference>
<comment type="subcellular location">
    <subcellularLocation>
        <location evidence="1">Nucleus</location>
    </subcellularLocation>
</comment>
<dbReference type="GO" id="GO:0042796">
    <property type="term" value="P:snRNA transcription by RNA polymerase III"/>
    <property type="evidence" value="ECO:0007669"/>
    <property type="project" value="TreeGrafter"/>
</dbReference>
<comment type="caution">
    <text evidence="8">The sequence shown here is derived from an EMBL/GenBank/DDBJ whole genome shotgun (WGS) entry which is preliminary data.</text>
</comment>
<dbReference type="InterPro" id="IPR022042">
    <property type="entry name" value="snRNA-activating_su3"/>
</dbReference>
<proteinExistence type="inferred from homology"/>
<evidence type="ECO:0000256" key="5">
    <source>
        <dbReference type="ARBA" id="ARBA00023163"/>
    </source>
</evidence>
<keyword evidence="4" id="KW-0238">DNA-binding</keyword>
<accession>A0A7J0EHT9</accession>
<dbReference type="AlphaFoldDB" id="A0A7J0EHT9"/>
<evidence type="ECO:0000313" key="8">
    <source>
        <dbReference type="EMBL" id="GFY85940.1"/>
    </source>
</evidence>
<name>A0A7J0EHT9_9ERIC</name>
<protein>
    <submittedName>
        <fullName evidence="8">snRNA activating complex family protein</fullName>
    </submittedName>
</protein>
<dbReference type="GO" id="GO:0005634">
    <property type="term" value="C:nucleus"/>
    <property type="evidence" value="ECO:0007669"/>
    <property type="project" value="UniProtKB-SubCell"/>
</dbReference>
<keyword evidence="9" id="KW-1185">Reference proteome</keyword>
<evidence type="ECO:0000256" key="1">
    <source>
        <dbReference type="ARBA" id="ARBA00004123"/>
    </source>
</evidence>
<dbReference type="GO" id="GO:0019185">
    <property type="term" value="C:snRNA-activating protein complex"/>
    <property type="evidence" value="ECO:0007669"/>
    <property type="project" value="TreeGrafter"/>
</dbReference>
<evidence type="ECO:0000256" key="4">
    <source>
        <dbReference type="ARBA" id="ARBA00023125"/>
    </source>
</evidence>
<sequence>MTESRIPDDGNDADDSIPRGGPIYVPNMVSSLTRVSDFEASLLKELENLNADLNSDSIEASMDSVTKVNLLKAYGDHVPVIFPEVVLCVEVMKKAGQYDPSGYFLIENVFCNDLRDSKAIDYSEPILDWFRNSKDEAIAKWESVVAGELQKKQKLSLGSTISSQLPCFSAVEMSKTRFCDLRLQIWGGYLYCHQGNCKHLVMIRDMRLIHPNDAQNWRVYPIVTFQLKERFKKCSVCKIYRAEKVTLDDKWTKKNPCYFCKNCYYLLHYANGSLLYDEFSVFDYCHE</sequence>
<evidence type="ECO:0000256" key="2">
    <source>
        <dbReference type="ARBA" id="ARBA00010410"/>
    </source>
</evidence>
<comment type="similarity">
    <text evidence="2">Belongs to the SNAPC3/SRD2 family.</text>
</comment>
<keyword evidence="5" id="KW-0804">Transcription</keyword>